<keyword evidence="1" id="KW-0418">Kinase</keyword>
<organism evidence="1 2">
    <name type="scientific">Streptacidiphilus alkalitolerans</name>
    <dbReference type="NCBI Taxonomy" id="3342712"/>
    <lineage>
        <taxon>Bacteria</taxon>
        <taxon>Bacillati</taxon>
        <taxon>Actinomycetota</taxon>
        <taxon>Actinomycetes</taxon>
        <taxon>Kitasatosporales</taxon>
        <taxon>Streptomycetaceae</taxon>
        <taxon>Streptacidiphilus</taxon>
    </lineage>
</organism>
<evidence type="ECO:0000313" key="1">
    <source>
        <dbReference type="EMBL" id="MFC1409074.1"/>
    </source>
</evidence>
<dbReference type="EC" id="2.7.11.1" evidence="1"/>
<dbReference type="Proteomes" id="UP001592582">
    <property type="component" value="Unassembled WGS sequence"/>
</dbReference>
<dbReference type="SUPFAM" id="SSF56112">
    <property type="entry name" value="Protein kinase-like (PK-like)"/>
    <property type="match status" value="1"/>
</dbReference>
<reference evidence="1 2" key="1">
    <citation type="submission" date="2024-09" db="EMBL/GenBank/DDBJ databases">
        <authorList>
            <person name="Lee S.D."/>
        </authorList>
    </citation>
    <scope>NUCLEOTIDE SEQUENCE [LARGE SCALE GENOMIC DNA]</scope>
    <source>
        <strain evidence="1 2">N1-1</strain>
    </source>
</reference>
<keyword evidence="2" id="KW-1185">Reference proteome</keyword>
<dbReference type="InterPro" id="IPR017441">
    <property type="entry name" value="Protein_kinase_ATP_BS"/>
</dbReference>
<sequence length="617" mass="66144">MLAGRYLLGARLGRGGMGTVWRAEDQMLDREVAVKELSVNHLAEEDLLIVQSRMRQEARAAARIKHPGVVTIHDVLEQDGKPWIVMELIDGRSLAELVEQEGTLNPREAAEIGAQVLAALHRGHQVGVIHRDVKPANVLLERGTGRVVLTDFGIATYEGDSALTRTGDLIGSPDYLAPERVHGHRPGPESDLWGLGATLYAAVEGQSPFRRDSPLTTLAAVVTDPLPEPKRAGALAPVLHALMTKDAAERPSAPDAIRMLQDIAAGLTTNISVPVATTPLRSPTQHVPLVDRREPHTSTAFRTTESFREAEPLFRPTYVESEYQQVAAHQAAAQQAAQQAAAQETAARQAAARQAAERNRGFHTDGAGNGAGAGYSPAAAPAAPPAGPSATRPGAPRRRRRTWPWLVVAGLIAAAAGGGAAYEVSLKDTPGHNNSGPQQPDPSGSSAPPSTAPAPFKPQLAAGYTFHHDVAGFTFALPPDFNGQPWVRSDPGGGTTQIIYSPDKGVHKVVFGVTPSAGVTPLQHAQEMETSLKSGQTPTYSLVHMVTSHTFHRDLEGVQWEYTFVNKSDQVPYHSMEELFTDSDGTEYDILVSYPESDWNTGYQRFLDITNGFSGDG</sequence>
<dbReference type="PROSITE" id="PS00107">
    <property type="entry name" value="PROTEIN_KINASE_ATP"/>
    <property type="match status" value="1"/>
</dbReference>
<dbReference type="PANTHER" id="PTHR43289">
    <property type="entry name" value="MITOGEN-ACTIVATED PROTEIN KINASE KINASE KINASE 20-RELATED"/>
    <property type="match status" value="1"/>
</dbReference>
<proteinExistence type="predicted"/>
<protein>
    <submittedName>
        <fullName evidence="1">Serine/threonine-protein kinase</fullName>
        <ecNumber evidence="1">2.7.11.1</ecNumber>
    </submittedName>
</protein>
<evidence type="ECO:0000313" key="2">
    <source>
        <dbReference type="Proteomes" id="UP001592582"/>
    </source>
</evidence>
<keyword evidence="1" id="KW-0808">Transferase</keyword>
<accession>A0ABV6V5T0</accession>
<comment type="caution">
    <text evidence="1">The sequence shown here is derived from an EMBL/GenBank/DDBJ whole genome shotgun (WGS) entry which is preliminary data.</text>
</comment>
<dbReference type="InterPro" id="IPR000719">
    <property type="entry name" value="Prot_kinase_dom"/>
</dbReference>
<gene>
    <name evidence="1" type="ORF">ACEZDG_07235</name>
</gene>
<dbReference type="EMBL" id="JBHEZX010000003">
    <property type="protein sequence ID" value="MFC1409074.1"/>
    <property type="molecule type" value="Genomic_DNA"/>
</dbReference>
<dbReference type="PROSITE" id="PS50011">
    <property type="entry name" value="PROTEIN_KINASE_DOM"/>
    <property type="match status" value="1"/>
</dbReference>
<dbReference type="Pfam" id="PF00069">
    <property type="entry name" value="Pkinase"/>
    <property type="match status" value="1"/>
</dbReference>
<dbReference type="PROSITE" id="PS00108">
    <property type="entry name" value="PROTEIN_KINASE_ST"/>
    <property type="match status" value="1"/>
</dbReference>
<dbReference type="InterPro" id="IPR011009">
    <property type="entry name" value="Kinase-like_dom_sf"/>
</dbReference>
<name>A0ABV6V5T0_9ACTN</name>
<dbReference type="PANTHER" id="PTHR43289:SF6">
    <property type="entry name" value="SERINE_THREONINE-PROTEIN KINASE NEKL-3"/>
    <property type="match status" value="1"/>
</dbReference>
<dbReference type="Gene3D" id="1.10.510.10">
    <property type="entry name" value="Transferase(Phosphotransferase) domain 1"/>
    <property type="match status" value="1"/>
</dbReference>
<dbReference type="Gene3D" id="3.30.200.20">
    <property type="entry name" value="Phosphorylase Kinase, domain 1"/>
    <property type="match status" value="1"/>
</dbReference>
<dbReference type="GO" id="GO:0004674">
    <property type="term" value="F:protein serine/threonine kinase activity"/>
    <property type="evidence" value="ECO:0007669"/>
    <property type="project" value="UniProtKB-EC"/>
</dbReference>
<dbReference type="SMART" id="SM00220">
    <property type="entry name" value="S_TKc"/>
    <property type="match status" value="1"/>
</dbReference>
<dbReference type="InterPro" id="IPR008271">
    <property type="entry name" value="Ser/Thr_kinase_AS"/>
</dbReference>
<dbReference type="CDD" id="cd14014">
    <property type="entry name" value="STKc_PknB_like"/>
    <property type="match status" value="1"/>
</dbReference>